<keyword evidence="4" id="KW-1185">Reference proteome</keyword>
<name>A0A2K3UYU7_9DEIO</name>
<keyword evidence="2" id="KW-1133">Transmembrane helix</keyword>
<feature type="transmembrane region" description="Helical" evidence="2">
    <location>
        <begin position="61"/>
        <end position="82"/>
    </location>
</feature>
<feature type="transmembrane region" description="Helical" evidence="2">
    <location>
        <begin position="30"/>
        <end position="55"/>
    </location>
</feature>
<proteinExistence type="predicted"/>
<organism evidence="3 4">
    <name type="scientific">Deinococcus koreensis</name>
    <dbReference type="NCBI Taxonomy" id="2054903"/>
    <lineage>
        <taxon>Bacteria</taxon>
        <taxon>Thermotogati</taxon>
        <taxon>Deinococcota</taxon>
        <taxon>Deinococci</taxon>
        <taxon>Deinococcales</taxon>
        <taxon>Deinococcaceae</taxon>
        <taxon>Deinococcus</taxon>
    </lineage>
</organism>
<dbReference type="OrthoDB" id="64410at2"/>
<sequence length="255" mass="26755">MSKPVKQGTVITTRPAGGELAPSRVSGGHIALVTGGSLLGLVVLAGAAVALFNVALTTVTFLAFGVAALAVLLLMPALLQALNAGRVRAREEVARAMPLETLIVQRRQFEELITAKAGQLQAANGHLADFQRLIDANRGDMDAADTARWEADLQVSKEAFARAQTHLTDLRADLAEFDRQIRKARIDTQLAQAKGNVAAALQQANLSAEDQHVTESALSEIARRAGRNAELLDQALAAGEDSSRAGRGSAQGPAA</sequence>
<keyword evidence="2" id="KW-0812">Transmembrane</keyword>
<evidence type="ECO:0000313" key="3">
    <source>
        <dbReference type="EMBL" id="PNY81717.1"/>
    </source>
</evidence>
<evidence type="ECO:0000256" key="1">
    <source>
        <dbReference type="SAM" id="MobiDB-lite"/>
    </source>
</evidence>
<accession>A0A2K3UYU7</accession>
<dbReference type="EMBL" id="PPPD01000001">
    <property type="protein sequence ID" value="PNY81717.1"/>
    <property type="molecule type" value="Genomic_DNA"/>
</dbReference>
<reference evidence="3 4" key="1">
    <citation type="submission" date="2018-01" db="EMBL/GenBank/DDBJ databases">
        <title>Deinococcus koreensis sp. nov., a radiation-resistant bacterium isolated from river water.</title>
        <authorList>
            <person name="Choi A."/>
        </authorList>
    </citation>
    <scope>NUCLEOTIDE SEQUENCE [LARGE SCALE GENOMIC DNA]</scope>
    <source>
        <strain evidence="3 4">SJW1-2</strain>
    </source>
</reference>
<dbReference type="AlphaFoldDB" id="A0A2K3UYU7"/>
<evidence type="ECO:0000256" key="2">
    <source>
        <dbReference type="SAM" id="Phobius"/>
    </source>
</evidence>
<evidence type="ECO:0000313" key="4">
    <source>
        <dbReference type="Proteomes" id="UP000236379"/>
    </source>
</evidence>
<gene>
    <name evidence="3" type="ORF">CVO96_10315</name>
</gene>
<dbReference type="Proteomes" id="UP000236379">
    <property type="component" value="Unassembled WGS sequence"/>
</dbReference>
<dbReference type="RefSeq" id="WP_103312158.1">
    <property type="nucleotide sequence ID" value="NZ_PPPD01000001.1"/>
</dbReference>
<keyword evidence="2" id="KW-0472">Membrane</keyword>
<comment type="caution">
    <text evidence="3">The sequence shown here is derived from an EMBL/GenBank/DDBJ whole genome shotgun (WGS) entry which is preliminary data.</text>
</comment>
<feature type="region of interest" description="Disordered" evidence="1">
    <location>
        <begin position="233"/>
        <end position="255"/>
    </location>
</feature>
<protein>
    <submittedName>
        <fullName evidence="3">Uncharacterized protein</fullName>
    </submittedName>
</protein>